<dbReference type="HOGENOM" id="CLU_033740_0_0_1"/>
<keyword evidence="2" id="KW-0479">Metal-binding</keyword>
<dbReference type="GO" id="GO:0008270">
    <property type="term" value="F:zinc ion binding"/>
    <property type="evidence" value="ECO:0007669"/>
    <property type="project" value="UniProtKB-KW"/>
</dbReference>
<dbReference type="Pfam" id="PF12874">
    <property type="entry name" value="zf-met"/>
    <property type="match status" value="1"/>
</dbReference>
<gene>
    <name evidence="9" type="ORF">TSTA_060410</name>
</gene>
<evidence type="ECO:0000256" key="5">
    <source>
        <dbReference type="ARBA" id="ARBA00022833"/>
    </source>
</evidence>
<dbReference type="STRING" id="441959.B8LU76"/>
<dbReference type="InterPro" id="IPR036236">
    <property type="entry name" value="Znf_C2H2_sf"/>
</dbReference>
<evidence type="ECO:0000313" key="9">
    <source>
        <dbReference type="EMBL" id="EED22548.1"/>
    </source>
</evidence>
<dbReference type="PROSITE" id="PS00028">
    <property type="entry name" value="ZINC_FINGER_C2H2_1"/>
    <property type="match status" value="5"/>
</dbReference>
<dbReference type="OrthoDB" id="6105938at2759"/>
<evidence type="ECO:0000256" key="1">
    <source>
        <dbReference type="ARBA" id="ARBA00004123"/>
    </source>
</evidence>
<reference evidence="10" key="1">
    <citation type="journal article" date="2015" name="Genome Announc.">
        <title>Genome sequence of the AIDS-associated pathogen Penicillium marneffei (ATCC18224) and its near taxonomic relative Talaromyces stipitatus (ATCC10500).</title>
        <authorList>
            <person name="Nierman W.C."/>
            <person name="Fedorova-Abrams N.D."/>
            <person name="Andrianopoulos A."/>
        </authorList>
    </citation>
    <scope>NUCLEOTIDE SEQUENCE [LARGE SCALE GENOMIC DNA]</scope>
    <source>
        <strain evidence="10">ATCC 10500 / CBS 375.48 / QM 6759 / NRRL 1006</strain>
    </source>
</reference>
<dbReference type="PROSITE" id="PS50157">
    <property type="entry name" value="ZINC_FINGER_C2H2_2"/>
    <property type="match status" value="5"/>
</dbReference>
<evidence type="ECO:0000259" key="8">
    <source>
        <dbReference type="PROSITE" id="PS50157"/>
    </source>
</evidence>
<dbReference type="RefSeq" id="XP_002339935.1">
    <property type="nucleotide sequence ID" value="XM_002339894.1"/>
</dbReference>
<evidence type="ECO:0000256" key="7">
    <source>
        <dbReference type="PROSITE-ProRule" id="PRU00042"/>
    </source>
</evidence>
<protein>
    <submittedName>
        <fullName evidence="9">Zinc finger protein, putative</fullName>
    </submittedName>
</protein>
<dbReference type="InterPro" id="IPR013087">
    <property type="entry name" value="Znf_C2H2_type"/>
</dbReference>
<evidence type="ECO:0000256" key="3">
    <source>
        <dbReference type="ARBA" id="ARBA00022737"/>
    </source>
</evidence>
<name>B8LU76_TALSN</name>
<dbReference type="GO" id="GO:0005634">
    <property type="term" value="C:nucleus"/>
    <property type="evidence" value="ECO:0007669"/>
    <property type="project" value="UniProtKB-SubCell"/>
</dbReference>
<dbReference type="VEuPathDB" id="FungiDB:TSTA_060410"/>
<evidence type="ECO:0000256" key="2">
    <source>
        <dbReference type="ARBA" id="ARBA00022723"/>
    </source>
</evidence>
<dbReference type="EMBL" id="EQ962652">
    <property type="protein sequence ID" value="EED22548.1"/>
    <property type="molecule type" value="Genomic_DNA"/>
</dbReference>
<feature type="domain" description="C2H2-type" evidence="8">
    <location>
        <begin position="174"/>
        <end position="198"/>
    </location>
</feature>
<dbReference type="PANTHER" id="PTHR24406">
    <property type="entry name" value="TRANSCRIPTIONAL REPRESSOR CTCFL-RELATED"/>
    <property type="match status" value="1"/>
</dbReference>
<accession>B8LU76</accession>
<dbReference type="OMA" id="DHAIHTL"/>
<keyword evidence="6" id="KW-0539">Nucleus</keyword>
<dbReference type="Pfam" id="PF00096">
    <property type="entry name" value="zf-C2H2"/>
    <property type="match status" value="2"/>
</dbReference>
<keyword evidence="5" id="KW-0862">Zinc</keyword>
<feature type="domain" description="C2H2-type" evidence="8">
    <location>
        <begin position="140"/>
        <end position="169"/>
    </location>
</feature>
<evidence type="ECO:0000313" key="10">
    <source>
        <dbReference type="Proteomes" id="UP000001745"/>
    </source>
</evidence>
<feature type="domain" description="C2H2-type" evidence="8">
    <location>
        <begin position="62"/>
        <end position="90"/>
    </location>
</feature>
<evidence type="ECO:0000256" key="6">
    <source>
        <dbReference type="ARBA" id="ARBA00023242"/>
    </source>
</evidence>
<sequence>MYAKREFAISMAFKSTCHGSAFSETSVYHPSGPTIVMLKCECGELFKARADPRQHGRAKHHYKCQHCNRSFISSKSLKQHSRDLHNHQCGSCKGMFSSLKSLKRHQKMTGHCYCRSCNLYFTSIDLFRQHATSPDHVGQFHCCDCDRDFVDESALKQHLQNKIHKPPPKHPKGFACDKCERVFSKMASLEQHKKSLAHHPLSDLECIDPKCRKHFRCPSSLLHHLESGTCISGMDRDQLNAIVVAHDTKQIIHTQDHPLEITASEDNGSIFSDTSTNSEIIYTPGTSVSSLTLTNIRIPPANVLSLNEGNRCDVCSRTFKTLRALKDHQQSPVHTSTQFHCPIGLLRGKFESKPVQSFSTLSGLAQHLEAGACAGEIAILREAANYIEGCLEDMGIRKSILLKIES</sequence>
<dbReference type="Gene3D" id="3.30.160.60">
    <property type="entry name" value="Classic Zinc Finger"/>
    <property type="match status" value="3"/>
</dbReference>
<comment type="subcellular location">
    <subcellularLocation>
        <location evidence="1">Nucleus</location>
    </subcellularLocation>
</comment>
<dbReference type="PhylomeDB" id="B8LU76"/>
<dbReference type="InterPro" id="IPR050888">
    <property type="entry name" value="ZnF_C2H2-type_TF"/>
</dbReference>
<keyword evidence="4 7" id="KW-0863">Zinc-finger</keyword>
<dbReference type="SUPFAM" id="SSF57667">
    <property type="entry name" value="beta-beta-alpha zinc fingers"/>
    <property type="match status" value="3"/>
</dbReference>
<evidence type="ECO:0000256" key="4">
    <source>
        <dbReference type="ARBA" id="ARBA00022771"/>
    </source>
</evidence>
<dbReference type="Proteomes" id="UP000001745">
    <property type="component" value="Unassembled WGS sequence"/>
</dbReference>
<dbReference type="GeneID" id="8102688"/>
<feature type="domain" description="C2H2-type" evidence="8">
    <location>
        <begin position="310"/>
        <end position="339"/>
    </location>
</feature>
<dbReference type="eggNOG" id="KOG1721">
    <property type="taxonomic scope" value="Eukaryota"/>
</dbReference>
<organism evidence="9 10">
    <name type="scientific">Talaromyces stipitatus (strain ATCC 10500 / CBS 375.48 / QM 6759 / NRRL 1006)</name>
    <name type="common">Penicillium stipitatum</name>
    <dbReference type="NCBI Taxonomy" id="441959"/>
    <lineage>
        <taxon>Eukaryota</taxon>
        <taxon>Fungi</taxon>
        <taxon>Dikarya</taxon>
        <taxon>Ascomycota</taxon>
        <taxon>Pezizomycotina</taxon>
        <taxon>Eurotiomycetes</taxon>
        <taxon>Eurotiomycetidae</taxon>
        <taxon>Eurotiales</taxon>
        <taxon>Trichocomaceae</taxon>
        <taxon>Talaromyces</taxon>
        <taxon>Talaromyces sect. Talaromyces</taxon>
    </lineage>
</organism>
<keyword evidence="3" id="KW-0677">Repeat</keyword>
<feature type="domain" description="C2H2-type" evidence="8">
    <location>
        <begin position="87"/>
        <end position="116"/>
    </location>
</feature>
<dbReference type="AlphaFoldDB" id="B8LU76"/>
<dbReference type="InParanoid" id="B8LU76"/>
<proteinExistence type="predicted"/>
<dbReference type="SMART" id="SM00355">
    <property type="entry name" value="ZnF_C2H2"/>
    <property type="match status" value="6"/>
</dbReference>
<keyword evidence="10" id="KW-1185">Reference proteome</keyword>